<keyword evidence="2" id="KW-1185">Reference proteome</keyword>
<protein>
    <recommendedName>
        <fullName evidence="3">DUF1513 domain-containing protein</fullName>
    </recommendedName>
</protein>
<dbReference type="PROSITE" id="PS51318">
    <property type="entry name" value="TAT"/>
    <property type="match status" value="1"/>
</dbReference>
<sequence>MISRRKFLLGLGAVGAVSAIGTMSALNTLAFPSWLNGQKNWLVSGCSDNKGNFFAAAFDLTGRLISKVALPARGHEVIAIKSKPGHGLVFARRPGNYVLEIDFNRGEVISQIAVSAGRRFYGHGVLIANDSILLTTENDYHSGKGLIVLREIKTQQVIEQYDSGGIGPHQLAIMPHSNEQQIVIANGGIQTHPEQARKKLNLSSMAPNLAYMALGSGHIDGKFELDNKQLSIRHLAVSSQGKVVAGLQYQGASTDEVPLALSHHGEEQLTLLKADINTWRSMKQYTASVCINSDSNTVLITCPKADLLTFWQLDCNEFIASHKLKDAAGATLIADNFIASTGRGRVISQSEPLKPYQVSGDFNDLRWDNHMTAIAASS</sequence>
<evidence type="ECO:0000313" key="1">
    <source>
        <dbReference type="EMBL" id="GAW96625.1"/>
    </source>
</evidence>
<reference evidence="1 2" key="1">
    <citation type="submission" date="2017-06" db="EMBL/GenBank/DDBJ databases">
        <title>Whole Genome Sequences of Colwellia marinimaniae MTCD1.</title>
        <authorList>
            <person name="Kusumoto H."/>
            <person name="Inoue M."/>
            <person name="Tanikawa K."/>
            <person name="Maeji H."/>
            <person name="Cameron J.H."/>
            <person name="Bartlett D.H."/>
        </authorList>
    </citation>
    <scope>NUCLEOTIDE SEQUENCE [LARGE SCALE GENOMIC DNA]</scope>
    <source>
        <strain evidence="1 2">MTCD1</strain>
    </source>
</reference>
<proteinExistence type="predicted"/>
<dbReference type="SUPFAM" id="SSF69322">
    <property type="entry name" value="Tricorn protease domain 2"/>
    <property type="match status" value="1"/>
</dbReference>
<dbReference type="RefSeq" id="WP_057179646.1">
    <property type="nucleotide sequence ID" value="NZ_BDQM01000017.1"/>
</dbReference>
<dbReference type="EMBL" id="BDQM01000017">
    <property type="protein sequence ID" value="GAW96625.1"/>
    <property type="molecule type" value="Genomic_DNA"/>
</dbReference>
<gene>
    <name evidence="1" type="ORF">MTCD1_02244</name>
</gene>
<dbReference type="InterPro" id="IPR008311">
    <property type="entry name" value="UCP028101"/>
</dbReference>
<organism evidence="1 2">
    <name type="scientific">Colwellia marinimaniae</name>
    <dbReference type="NCBI Taxonomy" id="1513592"/>
    <lineage>
        <taxon>Bacteria</taxon>
        <taxon>Pseudomonadati</taxon>
        <taxon>Pseudomonadota</taxon>
        <taxon>Gammaproteobacteria</taxon>
        <taxon>Alteromonadales</taxon>
        <taxon>Colwelliaceae</taxon>
        <taxon>Colwellia</taxon>
    </lineage>
</organism>
<dbReference type="Pfam" id="PF07433">
    <property type="entry name" value="DUF1513"/>
    <property type="match status" value="1"/>
</dbReference>
<evidence type="ECO:0000313" key="2">
    <source>
        <dbReference type="Proteomes" id="UP000197068"/>
    </source>
</evidence>
<accession>A0ABQ0MWA1</accession>
<comment type="caution">
    <text evidence="1">The sequence shown here is derived from an EMBL/GenBank/DDBJ whole genome shotgun (WGS) entry which is preliminary data.</text>
</comment>
<name>A0ABQ0MWA1_9GAMM</name>
<dbReference type="PIRSF" id="PIRSF028101">
    <property type="entry name" value="UCP028101"/>
    <property type="match status" value="1"/>
</dbReference>
<dbReference type="InterPro" id="IPR006311">
    <property type="entry name" value="TAT_signal"/>
</dbReference>
<evidence type="ECO:0008006" key="3">
    <source>
        <dbReference type="Google" id="ProtNLM"/>
    </source>
</evidence>
<dbReference type="Proteomes" id="UP000197068">
    <property type="component" value="Unassembled WGS sequence"/>
</dbReference>